<comment type="caution">
    <text evidence="1">The sequence shown here is derived from an EMBL/GenBank/DDBJ whole genome shotgun (WGS) entry which is preliminary data.</text>
</comment>
<protein>
    <submittedName>
        <fullName evidence="1">Uncharacterized protein</fullName>
    </submittedName>
</protein>
<accession>A0AAE1B8K4</accession>
<proteinExistence type="predicted"/>
<evidence type="ECO:0000313" key="1">
    <source>
        <dbReference type="EMBL" id="KAK3801789.1"/>
    </source>
</evidence>
<reference evidence="1" key="1">
    <citation type="journal article" date="2023" name="G3 (Bethesda)">
        <title>A reference genome for the long-term kleptoplast-retaining sea slug Elysia crispata morphotype clarki.</title>
        <authorList>
            <person name="Eastman K.E."/>
            <person name="Pendleton A.L."/>
            <person name="Shaikh M.A."/>
            <person name="Suttiyut T."/>
            <person name="Ogas R."/>
            <person name="Tomko P."/>
            <person name="Gavelis G."/>
            <person name="Widhalm J.R."/>
            <person name="Wisecaver J.H."/>
        </authorList>
    </citation>
    <scope>NUCLEOTIDE SEQUENCE</scope>
    <source>
        <strain evidence="1">ECLA1</strain>
    </source>
</reference>
<evidence type="ECO:0000313" key="2">
    <source>
        <dbReference type="Proteomes" id="UP001283361"/>
    </source>
</evidence>
<dbReference type="AlphaFoldDB" id="A0AAE1B8K4"/>
<sequence length="171" mass="18291">MTNICHHCLDPFTRVYVPRNAHIIDKKSHKERGLLMELGMKCWGGGEEGSPGIPYQDQECSGPESSKDLTDGRAQARELGPVGNALTLLVLCSSSCNSHCCPQQLVLQQSLLSPAARLATVTVVPSSSSCNSHCCPQQLVLQQSLFSPVARLATVTVVPSSSSCNSHCCPQ</sequence>
<name>A0AAE1B8K4_9GAST</name>
<gene>
    <name evidence="1" type="ORF">RRG08_048376</name>
</gene>
<organism evidence="1 2">
    <name type="scientific">Elysia crispata</name>
    <name type="common">lettuce slug</name>
    <dbReference type="NCBI Taxonomy" id="231223"/>
    <lineage>
        <taxon>Eukaryota</taxon>
        <taxon>Metazoa</taxon>
        <taxon>Spiralia</taxon>
        <taxon>Lophotrochozoa</taxon>
        <taxon>Mollusca</taxon>
        <taxon>Gastropoda</taxon>
        <taxon>Heterobranchia</taxon>
        <taxon>Euthyneura</taxon>
        <taxon>Panpulmonata</taxon>
        <taxon>Sacoglossa</taxon>
        <taxon>Placobranchoidea</taxon>
        <taxon>Plakobranchidae</taxon>
        <taxon>Elysia</taxon>
    </lineage>
</organism>
<dbReference type="Proteomes" id="UP001283361">
    <property type="component" value="Unassembled WGS sequence"/>
</dbReference>
<dbReference type="EMBL" id="JAWDGP010000283">
    <property type="protein sequence ID" value="KAK3801789.1"/>
    <property type="molecule type" value="Genomic_DNA"/>
</dbReference>
<keyword evidence="2" id="KW-1185">Reference proteome</keyword>